<dbReference type="GO" id="GO:0016020">
    <property type="term" value="C:membrane"/>
    <property type="evidence" value="ECO:0007669"/>
    <property type="project" value="UniProtKB-SubCell"/>
</dbReference>
<dbReference type="SMART" id="SM00408">
    <property type="entry name" value="IGc2"/>
    <property type="match status" value="8"/>
</dbReference>
<gene>
    <name evidence="5" type="ORF">Cflav_PD4055</name>
</gene>
<dbReference type="InterPro" id="IPR009091">
    <property type="entry name" value="RCC1/BLIP-II"/>
</dbReference>
<accession>B9XGW5</accession>
<protein>
    <submittedName>
        <fullName evidence="5">Immunoglobulin I-set domain protein</fullName>
    </submittedName>
</protein>
<dbReference type="PROSITE" id="PS50835">
    <property type="entry name" value="IG_LIKE"/>
    <property type="match status" value="7"/>
</dbReference>
<comment type="caution">
    <text evidence="5">The sequence shown here is derived from an EMBL/GenBank/DDBJ whole genome shotgun (WGS) entry which is preliminary data.</text>
</comment>
<dbReference type="Gene3D" id="2.130.10.30">
    <property type="entry name" value="Regulator of chromosome condensation 1/beta-lactamase-inhibitor protein II"/>
    <property type="match status" value="3"/>
</dbReference>
<dbReference type="SMART" id="SM00710">
    <property type="entry name" value="PbH1"/>
    <property type="match status" value="8"/>
</dbReference>
<feature type="domain" description="Ig-like" evidence="4">
    <location>
        <begin position="2055"/>
        <end position="2135"/>
    </location>
</feature>
<dbReference type="RefSeq" id="WP_007415061.1">
    <property type="nucleotide sequence ID" value="NZ_ABOX02000013.1"/>
</dbReference>
<dbReference type="GO" id="GO:0098609">
    <property type="term" value="P:cell-cell adhesion"/>
    <property type="evidence" value="ECO:0007669"/>
    <property type="project" value="TreeGrafter"/>
</dbReference>
<dbReference type="SUPFAM" id="SSF48726">
    <property type="entry name" value="Immunoglobulin"/>
    <property type="match status" value="10"/>
</dbReference>
<dbReference type="PANTHER" id="PTHR44170:SF6">
    <property type="entry name" value="CONTACTIN"/>
    <property type="match status" value="1"/>
</dbReference>
<dbReference type="InterPro" id="IPR036179">
    <property type="entry name" value="Ig-like_dom_sf"/>
</dbReference>
<dbReference type="NCBIfam" id="NF041518">
    <property type="entry name" value="choice_anch_Q"/>
    <property type="match status" value="1"/>
</dbReference>
<evidence type="ECO:0000313" key="6">
    <source>
        <dbReference type="Proteomes" id="UP000003688"/>
    </source>
</evidence>
<keyword evidence="2" id="KW-1015">Disulfide bond</keyword>
<evidence type="ECO:0000256" key="1">
    <source>
        <dbReference type="ARBA" id="ARBA00022737"/>
    </source>
</evidence>
<feature type="signal peptide" evidence="3">
    <location>
        <begin position="1"/>
        <end position="29"/>
    </location>
</feature>
<dbReference type="Proteomes" id="UP000003688">
    <property type="component" value="Unassembled WGS sequence"/>
</dbReference>
<organism evidence="5 6">
    <name type="scientific">Pedosphaera parvula (strain Ellin514)</name>
    <dbReference type="NCBI Taxonomy" id="320771"/>
    <lineage>
        <taxon>Bacteria</taxon>
        <taxon>Pseudomonadati</taxon>
        <taxon>Verrucomicrobiota</taxon>
        <taxon>Pedosphaerae</taxon>
        <taxon>Pedosphaerales</taxon>
        <taxon>Pedosphaeraceae</taxon>
        <taxon>Pedosphaera</taxon>
    </lineage>
</organism>
<dbReference type="Pfam" id="PF13540">
    <property type="entry name" value="RCC1_2"/>
    <property type="match status" value="1"/>
</dbReference>
<feature type="domain" description="Ig-like" evidence="4">
    <location>
        <begin position="934"/>
        <end position="1020"/>
    </location>
</feature>
<dbReference type="SMART" id="SM00409">
    <property type="entry name" value="IG"/>
    <property type="match status" value="8"/>
</dbReference>
<dbReference type="PANTHER" id="PTHR44170">
    <property type="entry name" value="PROTEIN SIDEKICK"/>
    <property type="match status" value="1"/>
</dbReference>
<feature type="domain" description="Ig-like" evidence="4">
    <location>
        <begin position="1024"/>
        <end position="1111"/>
    </location>
</feature>
<dbReference type="InterPro" id="IPR003598">
    <property type="entry name" value="Ig_sub2"/>
</dbReference>
<dbReference type="InterPro" id="IPR000408">
    <property type="entry name" value="Reg_chr_condens"/>
</dbReference>
<dbReference type="EMBL" id="ABOX02000013">
    <property type="protein sequence ID" value="EEF60886.1"/>
    <property type="molecule type" value="Genomic_DNA"/>
</dbReference>
<feature type="chain" id="PRO_5002894370" evidence="3">
    <location>
        <begin position="30"/>
        <end position="2219"/>
    </location>
</feature>
<reference evidence="5 6" key="1">
    <citation type="journal article" date="2011" name="J. Bacteriol.">
        <title>Genome sequence of 'Pedosphaera parvula' Ellin514, an aerobic Verrucomicrobial isolate from pasture soil.</title>
        <authorList>
            <person name="Kant R."/>
            <person name="van Passel M.W."/>
            <person name="Sangwan P."/>
            <person name="Palva A."/>
            <person name="Lucas S."/>
            <person name="Copeland A."/>
            <person name="Lapidus A."/>
            <person name="Glavina Del Rio T."/>
            <person name="Dalin E."/>
            <person name="Tice H."/>
            <person name="Bruce D."/>
            <person name="Goodwin L."/>
            <person name="Pitluck S."/>
            <person name="Chertkov O."/>
            <person name="Larimer F.W."/>
            <person name="Land M.L."/>
            <person name="Hauser L."/>
            <person name="Brettin T.S."/>
            <person name="Detter J.C."/>
            <person name="Han S."/>
            <person name="de Vos W.M."/>
            <person name="Janssen P.H."/>
            <person name="Smidt H."/>
        </authorList>
    </citation>
    <scope>NUCLEOTIDE SEQUENCE [LARGE SCALE GENOMIC DNA]</scope>
    <source>
        <strain evidence="5 6">Ellin514</strain>
    </source>
</reference>
<dbReference type="Gene3D" id="2.160.20.10">
    <property type="entry name" value="Single-stranded right-handed beta-helix, Pectin lyase-like"/>
    <property type="match status" value="1"/>
</dbReference>
<dbReference type="OrthoDB" id="102721at2"/>
<proteinExistence type="predicted"/>
<dbReference type="InterPro" id="IPR059226">
    <property type="entry name" value="Choice_anch_Q_dom"/>
</dbReference>
<dbReference type="CDD" id="cd00096">
    <property type="entry name" value="Ig"/>
    <property type="match status" value="1"/>
</dbReference>
<dbReference type="SUPFAM" id="SSF50985">
    <property type="entry name" value="RCC1/BLIP-II"/>
    <property type="match status" value="2"/>
</dbReference>
<keyword evidence="1" id="KW-0677">Repeat</keyword>
<dbReference type="SUPFAM" id="SSF51126">
    <property type="entry name" value="Pectin lyase-like"/>
    <property type="match status" value="2"/>
</dbReference>
<keyword evidence="6" id="KW-1185">Reference proteome</keyword>
<dbReference type="PROSITE" id="PS50012">
    <property type="entry name" value="RCC1_3"/>
    <property type="match status" value="1"/>
</dbReference>
<feature type="domain" description="Ig-like" evidence="4">
    <location>
        <begin position="33"/>
        <end position="119"/>
    </location>
</feature>
<dbReference type="Pfam" id="PF13927">
    <property type="entry name" value="Ig_3"/>
    <property type="match status" value="5"/>
</dbReference>
<name>B9XGW5_PEDPL</name>
<dbReference type="Pfam" id="PF07679">
    <property type="entry name" value="I-set"/>
    <property type="match status" value="1"/>
</dbReference>
<feature type="domain" description="Ig-like" evidence="4">
    <location>
        <begin position="843"/>
        <end position="929"/>
    </location>
</feature>
<evidence type="ECO:0000256" key="3">
    <source>
        <dbReference type="SAM" id="SignalP"/>
    </source>
</evidence>
<dbReference type="InterPro" id="IPR012334">
    <property type="entry name" value="Pectin_lyas_fold"/>
</dbReference>
<evidence type="ECO:0000313" key="5">
    <source>
        <dbReference type="EMBL" id="EEF60886.1"/>
    </source>
</evidence>
<dbReference type="InterPro" id="IPR006626">
    <property type="entry name" value="PbH1"/>
</dbReference>
<evidence type="ECO:0000259" key="4">
    <source>
        <dbReference type="PROSITE" id="PS50835"/>
    </source>
</evidence>
<dbReference type="InterPro" id="IPR007110">
    <property type="entry name" value="Ig-like_dom"/>
</dbReference>
<feature type="domain" description="Ig-like" evidence="4">
    <location>
        <begin position="752"/>
        <end position="838"/>
    </location>
</feature>
<dbReference type="STRING" id="320771.Cflav_PD4055"/>
<dbReference type="InterPro" id="IPR003599">
    <property type="entry name" value="Ig_sub"/>
</dbReference>
<feature type="domain" description="Ig-like" evidence="4">
    <location>
        <begin position="664"/>
        <end position="745"/>
    </location>
</feature>
<keyword evidence="3" id="KW-0732">Signal</keyword>
<dbReference type="InterPro" id="IPR013783">
    <property type="entry name" value="Ig-like_fold"/>
</dbReference>
<dbReference type="Gene3D" id="2.60.40.10">
    <property type="entry name" value="Immunoglobulins"/>
    <property type="match status" value="8"/>
</dbReference>
<dbReference type="InterPro" id="IPR011050">
    <property type="entry name" value="Pectin_lyase_fold/virulence"/>
</dbReference>
<sequence length="2219" mass="224093" precursor="true">MKNIVQVGRFALVAILLFAATLVPREAFAAASPSITTPPQSQSVMAASNATFTVVASGQLPLSYQWLLNGIKLTNSARIAGATAATLVIGNVISADGGNYTVTVTNSHGSITSSSAVLTVLNPPYHYVNISNTSPAAPYATWSTAAINIQDAVDVAQAGHSVFVTNGTYTFGNRLTSTTTNCVVVTNAISLIGLSGSSQVVIDGGGSKRCVYLGGGAMLTGFTLRNGATTESGAGVYCASGTENIANCTLTGNTCGTSGLGGGAFGGTLTNCTVAGNTAIIGGGANTCTLNNCVLSANSSAGGGGAYSCTLNDCVISNNFYLSGWGTYGGGAASSTLNRCTLIGNSASSEGGGADESTLSNCVLIANSCGYYGGAVSYSTLYNCVLSNNVASQWGGGAYGSTLYNCLLTGGNAFTGGGAKESTLVSCLVSNNTAGFGDGAGVHSSTLTNCVLIGNIAGYSGGGANGSSLINCQVLSNAAPLGGGVSGCFVTNSILKGNTANNANTAGGGGANGSSLYNCLLTGNTSVVGAAGALQSTLVNCTVSGNSANGDGGGVNSCNLTNSIVYFNNSPITANYTGTNYMSWCCTTPLPNAGSGRVVIGTNNTSAAPQFANFSRGNFRLYPGSAGIDAGNNSLVPAPLDLDGNPRIVNGTVDMGAYEFQNSPFIEIQPLSQTVPYGQPSVSFNVVAFGPGPLSYQWQFNGTNIPGATNTSLTLALAQYSDAGNYSVFVTNSYGAALSSNAVLTVVPPTPPGFVSQPADQTVPVGTNITLAASATGAPAPAYRWYFNGTALSDGSHYSGTGSSTLQILNVQTNDTGGYFAVATNIGGAATSFVASVTVLLPPSITSQPANQMQTQGSTASFMAAAAGSPPFSYQWLYNGNPLTDGGQISGATTTNLTISNLQFANGGNYALFVTNPVGVATSTAATLTVFAPPAIVQQPTTQIILQGSNVLFSTAATGTQPIGYKWFFNNVPLTDNPHITGSGTASLAINAAQTNDAGNYFVIATNAYGAATSSIANLSIVMPVVITQQPSNQIVAVGSNFALSVTANGTGPLGYQWYLNNVPLTDNTRISGSATSSLTVSNAQTSDSGNYTAVVTNLLSAATSSVASVSVLTPPSVVLQPKGRSTPVGFPEIFNASVSGASPFAYQWQLNGTNIPGATNLNYTNASVAITDFGGYQLVVTNTVGSATSAVAMLTLGPVAAWGDNRSGQALPPAGLSNVVALAASSSFSLALKGDGTVVAWGSTVGTNVPAGLSNVVAISVGSTFGLAVRSDGTVASWGSGLVTNVTSTASNVVLTSGSINHALALREEGTVSEWGFGGSKITVPSGLTKITSVADGYSFGVASRSDGSVVTWGSPTYPYFVNFSPGPLSNVVSVAAGLSFAMALKSDGHVFAWGSQAGVAQLPVTSVPADLTNAVAIAAGSSADQSSPYALALRSNGLVRAWGANTLATNIPLAVSNVVAVAAGSSHALALVAVDGLPVITREPVGGTAFSSNQFTLSAAVASQTPVSYGWSLNGTNIPNATNASYVISNAQPGDVGLYQLNVTNAVGVAATVPVPVTVIDSLPIILSLPITNSVYFASPLVIQPAVTGSQPMQFQWQLGGTNVPGATDANFFQTGTNVVPGTYTLVASNAFGSATSNVIVKVLGPVVVWGTSPSPAGGGSPSPVNVPTNAFNAIAISAGHGSSGNGMDMALKADGTAVAWNSSSTSLPVPANWTNLIQIVAGYNSMTGLGLKNNGTVVGWGGGIGLNASALATLSNIVDMEIDTQGSTFLRSDGSVTRLGGSGSSFSSTGLSNVVSLAFEDDVFFALRSDGSVYSLGTGSGTNNVMAIAATRPGGMFLKRDGSVYSWPTNLPPAMTNNAIGVASSVSSRLVLKSDGTVQAVGTDGATNVPPGLANVSVIEAGADHGMALLTMRTFPPVFLSTALDTTNLVVSSKGSSLWFGQTNVTHDGFHAAQSGPIGSNTASSMRMWVAGPVTVSFWWKVSSETDHDFLRFSAGNLVLTNISGETGWQQCTLVTPPGNQLLQWTYSKDASGTAGQDAGWVDQVVITPIAPSIVTQPVGTNVLGGANVTFNVLATGTPPLTYRWRKDGNVISSGLSSNYSLLNVTRSNSGVYSVIVTNVAGSMTSSNAVLAVHVLQHLSEPIVQPDGTVTFTSSDIDGGALSQSNLTNLHVETSSNLVDWVTLPNALTLTNGTLQIQDPAATIALKRFYRIVETW</sequence>
<dbReference type="InterPro" id="IPR013098">
    <property type="entry name" value="Ig_I-set"/>
</dbReference>
<evidence type="ECO:0000256" key="2">
    <source>
        <dbReference type="ARBA" id="ARBA00023157"/>
    </source>
</evidence>